<comment type="subcellular location">
    <subcellularLocation>
        <location evidence="1 7">Cell membrane</location>
        <topology evidence="1 7">Multi-pass membrane protein</topology>
    </subcellularLocation>
</comment>
<proteinExistence type="inferred from homology"/>
<dbReference type="EMBL" id="JBHSKX010000002">
    <property type="protein sequence ID" value="MFC5368059.1"/>
    <property type="molecule type" value="Genomic_DNA"/>
</dbReference>
<evidence type="ECO:0000256" key="5">
    <source>
        <dbReference type="ARBA" id="ARBA00022989"/>
    </source>
</evidence>
<evidence type="ECO:0000256" key="1">
    <source>
        <dbReference type="ARBA" id="ARBA00004651"/>
    </source>
</evidence>
<dbReference type="GO" id="GO:0005886">
    <property type="term" value="C:plasma membrane"/>
    <property type="evidence" value="ECO:0007669"/>
    <property type="project" value="UniProtKB-SubCell"/>
</dbReference>
<keyword evidence="5 7" id="KW-1133">Transmembrane helix</keyword>
<dbReference type="Gene3D" id="1.10.3720.10">
    <property type="entry name" value="MetI-like"/>
    <property type="match status" value="1"/>
</dbReference>
<evidence type="ECO:0000256" key="7">
    <source>
        <dbReference type="RuleBase" id="RU363032"/>
    </source>
</evidence>
<dbReference type="SUPFAM" id="SSF161098">
    <property type="entry name" value="MetI-like"/>
    <property type="match status" value="1"/>
</dbReference>
<dbReference type="InterPro" id="IPR035906">
    <property type="entry name" value="MetI-like_sf"/>
</dbReference>
<keyword evidence="10" id="KW-1185">Reference proteome</keyword>
<keyword evidence="2 7" id="KW-0813">Transport</keyword>
<keyword evidence="3" id="KW-1003">Cell membrane</keyword>
<dbReference type="Pfam" id="PF00528">
    <property type="entry name" value="BPD_transp_1"/>
    <property type="match status" value="1"/>
</dbReference>
<accession>A0ABD5RDD8</accession>
<reference evidence="9 10" key="1">
    <citation type="journal article" date="2019" name="Int. J. Syst. Evol. Microbiol.">
        <title>The Global Catalogue of Microorganisms (GCM) 10K type strain sequencing project: providing services to taxonomists for standard genome sequencing and annotation.</title>
        <authorList>
            <consortium name="The Broad Institute Genomics Platform"/>
            <consortium name="The Broad Institute Genome Sequencing Center for Infectious Disease"/>
            <person name="Wu L."/>
            <person name="Ma J."/>
        </authorList>
    </citation>
    <scope>NUCLEOTIDE SEQUENCE [LARGE SCALE GENOMIC DNA]</scope>
    <source>
        <strain evidence="9 10">CGMCC 1.12237</strain>
    </source>
</reference>
<evidence type="ECO:0000259" key="8">
    <source>
        <dbReference type="PROSITE" id="PS50928"/>
    </source>
</evidence>
<keyword evidence="6 7" id="KW-0472">Membrane</keyword>
<evidence type="ECO:0000256" key="2">
    <source>
        <dbReference type="ARBA" id="ARBA00022448"/>
    </source>
</evidence>
<dbReference type="RefSeq" id="WP_227230296.1">
    <property type="nucleotide sequence ID" value="NZ_JAJCVJ010000002.1"/>
</dbReference>
<sequence length="385" mass="40967">MSVDDPPLFTTAEWSPGGRRFGPSRRTTGVCLSAAALLAAFAYDYTSVPSGTPLVAGWDPVMLDWPFLLALLVFAWGVVVPLGRNRTPTLRYWARLRADPAAVAALVGTGLFVVVGAVGPALLGRPTANAMHISQPPVFASVDTTTAINCLGTVTDGRCHGTWRYPLGTSWTGRGVLRLVVGGAHVALKVALIASLLIVPLATVVGLTAGYVGGRVETLLLRYVDVQQVLPAFLVYIILQFYVGRSLFLLVVVFGLLNWGGVARLVHGEVVQRSEEPFVLAAESAGAGHLSVIRRHVLPNVSSTVVTAATRQVPLLILTEAALSFMNLNDIDLLSWGEVIAIGLQRSPFVTWWPWAGALVALTLTVVAVSVLGDALRDVLDPREA</sequence>
<dbReference type="CDD" id="cd06261">
    <property type="entry name" value="TM_PBP2"/>
    <property type="match status" value="1"/>
</dbReference>
<organism evidence="9 10">
    <name type="scientific">Salinirubrum litoreum</name>
    <dbReference type="NCBI Taxonomy" id="1126234"/>
    <lineage>
        <taxon>Archaea</taxon>
        <taxon>Methanobacteriati</taxon>
        <taxon>Methanobacteriota</taxon>
        <taxon>Stenosarchaea group</taxon>
        <taxon>Halobacteria</taxon>
        <taxon>Halobacteriales</taxon>
        <taxon>Haloferacaceae</taxon>
        <taxon>Salinirubrum</taxon>
    </lineage>
</organism>
<feature type="transmembrane region" description="Helical" evidence="7">
    <location>
        <begin position="233"/>
        <end position="257"/>
    </location>
</feature>
<evidence type="ECO:0000256" key="4">
    <source>
        <dbReference type="ARBA" id="ARBA00022692"/>
    </source>
</evidence>
<dbReference type="PANTHER" id="PTHR43386:SF1">
    <property type="entry name" value="D,D-DIPEPTIDE TRANSPORT SYSTEM PERMEASE PROTEIN DDPC-RELATED"/>
    <property type="match status" value="1"/>
</dbReference>
<comment type="caution">
    <text evidence="9">The sequence shown here is derived from an EMBL/GenBank/DDBJ whole genome shotgun (WGS) entry which is preliminary data.</text>
</comment>
<dbReference type="PANTHER" id="PTHR43386">
    <property type="entry name" value="OLIGOPEPTIDE TRANSPORT SYSTEM PERMEASE PROTEIN APPC"/>
    <property type="match status" value="1"/>
</dbReference>
<evidence type="ECO:0000256" key="3">
    <source>
        <dbReference type="ARBA" id="ARBA00022475"/>
    </source>
</evidence>
<name>A0ABD5RDD8_9EURY</name>
<protein>
    <submittedName>
        <fullName evidence="9">ABC transporter permease subunit</fullName>
    </submittedName>
</protein>
<dbReference type="InterPro" id="IPR050366">
    <property type="entry name" value="BP-dependent_transpt_permease"/>
</dbReference>
<dbReference type="Proteomes" id="UP001596201">
    <property type="component" value="Unassembled WGS sequence"/>
</dbReference>
<comment type="similarity">
    <text evidence="7">Belongs to the binding-protein-dependent transport system permease family.</text>
</comment>
<feature type="transmembrane region" description="Helical" evidence="7">
    <location>
        <begin position="186"/>
        <end position="212"/>
    </location>
</feature>
<dbReference type="PROSITE" id="PS50928">
    <property type="entry name" value="ABC_TM1"/>
    <property type="match status" value="1"/>
</dbReference>
<dbReference type="InterPro" id="IPR000515">
    <property type="entry name" value="MetI-like"/>
</dbReference>
<keyword evidence="4 7" id="KW-0812">Transmembrane</keyword>
<feature type="transmembrane region" description="Helical" evidence="7">
    <location>
        <begin position="27"/>
        <end position="45"/>
    </location>
</feature>
<evidence type="ECO:0000313" key="9">
    <source>
        <dbReference type="EMBL" id="MFC5368059.1"/>
    </source>
</evidence>
<gene>
    <name evidence="9" type="ORF">ACFPJ5_14075</name>
</gene>
<feature type="domain" description="ABC transmembrane type-1" evidence="8">
    <location>
        <begin position="188"/>
        <end position="373"/>
    </location>
</feature>
<feature type="transmembrane region" description="Helical" evidence="7">
    <location>
        <begin position="65"/>
        <end position="83"/>
    </location>
</feature>
<feature type="transmembrane region" description="Helical" evidence="7">
    <location>
        <begin position="103"/>
        <end position="123"/>
    </location>
</feature>
<feature type="transmembrane region" description="Helical" evidence="7">
    <location>
        <begin position="352"/>
        <end position="373"/>
    </location>
</feature>
<evidence type="ECO:0000313" key="10">
    <source>
        <dbReference type="Proteomes" id="UP001596201"/>
    </source>
</evidence>
<evidence type="ECO:0000256" key="6">
    <source>
        <dbReference type="ARBA" id="ARBA00023136"/>
    </source>
</evidence>
<dbReference type="AlphaFoldDB" id="A0ABD5RDD8"/>